<dbReference type="CDD" id="cd03801">
    <property type="entry name" value="GT4_PimA-like"/>
    <property type="match status" value="1"/>
</dbReference>
<keyword evidence="2" id="KW-1185">Reference proteome</keyword>
<dbReference type="PANTHER" id="PTHR12526:SF630">
    <property type="entry name" value="GLYCOSYLTRANSFERASE"/>
    <property type="match status" value="1"/>
</dbReference>
<dbReference type="KEGG" id="aee:IM676_11040"/>
<dbReference type="SUPFAM" id="SSF53756">
    <property type="entry name" value="UDP-Glycosyltransferase/glycogen phosphorylase"/>
    <property type="match status" value="1"/>
</dbReference>
<keyword evidence="1" id="KW-0808">Transferase</keyword>
<dbReference type="GO" id="GO:0016740">
    <property type="term" value="F:transferase activity"/>
    <property type="evidence" value="ECO:0007669"/>
    <property type="project" value="UniProtKB-KW"/>
</dbReference>
<protein>
    <submittedName>
        <fullName evidence="1">Glycosyltransferase family 4 protein</fullName>
    </submittedName>
</protein>
<dbReference type="EMBL" id="CP063311">
    <property type="protein sequence ID" value="QOV21309.1"/>
    <property type="molecule type" value="Genomic_DNA"/>
</dbReference>
<evidence type="ECO:0000313" key="2">
    <source>
        <dbReference type="Proteomes" id="UP000593846"/>
    </source>
</evidence>
<sequence length="384" mass="42416">MNLNQDIIKEIIIVSASYPSPEQPYIGIFVKNIASGWKQLGAKVVVISPQPILGKGKLIQPLLSKTEDDIKVIRPFLPNISRIFVWNRRLQHLIQELIFSAACSWGLRYVSSPPTFVYCHFLSTVQGAHRVAEAFNAPLFVGCGESKIEYGVDKLSLKSKNIIAESTSGLISNSPVISHHLQLSGLVKKTPILTIPNRADPKQFFPVDMLKARLKKGINPAAFVMIYVGQFIERKGYKQLLDALGLLPDMKAVLIGKGNAPPLSEQIIFSGCVDHKELPQWLGCANVFVLPTRGEGCSNAISEAMAMGIPIVSSDVPEVRCQVFPNSSILVNPNSPDEIASAIKVIQSRYTEYRLKAVANAETISKQSRAEVIFNWIEKRIDKQ</sequence>
<dbReference type="Pfam" id="PF13692">
    <property type="entry name" value="Glyco_trans_1_4"/>
    <property type="match status" value="1"/>
</dbReference>
<dbReference type="AlphaFoldDB" id="A0A7U3NLR6"/>
<gene>
    <name evidence="1" type="ORF">IM676_11040</name>
</gene>
<dbReference type="Proteomes" id="UP000593846">
    <property type="component" value="Chromosome"/>
</dbReference>
<accession>A0A7U3NLR6</accession>
<proteinExistence type="predicted"/>
<reference evidence="2" key="1">
    <citation type="submission" date="2020-10" db="EMBL/GenBank/DDBJ databases">
        <title>Genome-based taxonomic classification of the species Anabaenopsis elenkinii.</title>
        <authorList>
            <person name="Delbaje E."/>
            <person name="Andreote A.P.D."/>
            <person name="Pellegrinetti T.A."/>
            <person name="Cruz R.B."/>
            <person name="Branco L.H.Z."/>
            <person name="Fiore M.F."/>
        </authorList>
    </citation>
    <scope>NUCLEOTIDE SEQUENCE [LARGE SCALE GENOMIC DNA]</scope>
    <source>
        <strain evidence="2">CCIBt3563</strain>
    </source>
</reference>
<organism evidence="1 2">
    <name type="scientific">Anabaenopsis elenkinii CCIBt3563</name>
    <dbReference type="NCBI Taxonomy" id="2779889"/>
    <lineage>
        <taxon>Bacteria</taxon>
        <taxon>Bacillati</taxon>
        <taxon>Cyanobacteriota</taxon>
        <taxon>Cyanophyceae</taxon>
        <taxon>Nostocales</taxon>
        <taxon>Nodulariaceae</taxon>
        <taxon>Anabaenopsis</taxon>
    </lineage>
</organism>
<dbReference type="PANTHER" id="PTHR12526">
    <property type="entry name" value="GLYCOSYLTRANSFERASE"/>
    <property type="match status" value="1"/>
</dbReference>
<dbReference type="Gene3D" id="3.40.50.2000">
    <property type="entry name" value="Glycogen Phosphorylase B"/>
    <property type="match status" value="2"/>
</dbReference>
<evidence type="ECO:0000313" key="1">
    <source>
        <dbReference type="EMBL" id="QOV21309.1"/>
    </source>
</evidence>
<name>A0A7U3NLR6_9CYAN</name>